<dbReference type="Gene3D" id="3.90.226.10">
    <property type="entry name" value="2-enoyl-CoA Hydratase, Chain A, domain 1"/>
    <property type="match status" value="2"/>
</dbReference>
<dbReference type="PANTHER" id="PTHR43842:SF2">
    <property type="entry name" value="PROPIONYL-COA CARBOXYLASE BETA CHAIN, MITOCHONDRIAL"/>
    <property type="match status" value="1"/>
</dbReference>
<dbReference type="AlphaFoldDB" id="A0A1G6GM91"/>
<dbReference type="InterPro" id="IPR029045">
    <property type="entry name" value="ClpP/crotonase-like_dom_sf"/>
</dbReference>
<evidence type="ECO:0000259" key="4">
    <source>
        <dbReference type="PROSITE" id="PS50989"/>
    </source>
</evidence>
<dbReference type="Proteomes" id="UP000199452">
    <property type="component" value="Unassembled WGS sequence"/>
</dbReference>
<dbReference type="EMBL" id="FMYP01000002">
    <property type="protein sequence ID" value="SDB83039.1"/>
    <property type="molecule type" value="Genomic_DNA"/>
</dbReference>
<dbReference type="FunFam" id="3.90.226.10:FF:000017">
    <property type="entry name" value="Propionyl-CoA carboxylase subunit beta 5"/>
    <property type="match status" value="1"/>
</dbReference>
<feature type="domain" description="CoA carboxyltransferase C-terminal" evidence="4">
    <location>
        <begin position="264"/>
        <end position="515"/>
    </location>
</feature>
<dbReference type="InterPro" id="IPR051047">
    <property type="entry name" value="AccD/PCCB"/>
</dbReference>
<dbReference type="RefSeq" id="WP_092434379.1">
    <property type="nucleotide sequence ID" value="NZ_FMYP01000002.1"/>
</dbReference>
<dbReference type="GO" id="GO:0004658">
    <property type="term" value="F:propionyl-CoA carboxylase activity"/>
    <property type="evidence" value="ECO:0007669"/>
    <property type="project" value="UniProtKB-ARBA"/>
</dbReference>
<evidence type="ECO:0000313" key="6">
    <source>
        <dbReference type="Proteomes" id="UP000199452"/>
    </source>
</evidence>
<dbReference type="FunFam" id="3.90.226.10:FF:000016">
    <property type="entry name" value="Propionyl-CoA carboxylase, beta subunit"/>
    <property type="match status" value="1"/>
</dbReference>
<comment type="similarity">
    <text evidence="1">Belongs to the AccD/PCCB family.</text>
</comment>
<dbReference type="STRING" id="1640674.SAMN05216323_100251"/>
<accession>A0A1G6GM91</accession>
<evidence type="ECO:0000256" key="2">
    <source>
        <dbReference type="ARBA" id="ARBA00074538"/>
    </source>
</evidence>
<dbReference type="GO" id="GO:0009317">
    <property type="term" value="C:acetyl-CoA carboxylase complex"/>
    <property type="evidence" value="ECO:0007669"/>
    <property type="project" value="UniProtKB-ARBA"/>
</dbReference>
<proteinExistence type="inferred from homology"/>
<dbReference type="SUPFAM" id="SSF52096">
    <property type="entry name" value="ClpP/crotonase"/>
    <property type="match status" value="2"/>
</dbReference>
<evidence type="ECO:0000313" key="5">
    <source>
        <dbReference type="EMBL" id="SDB83039.1"/>
    </source>
</evidence>
<dbReference type="GO" id="GO:0016740">
    <property type="term" value="F:transferase activity"/>
    <property type="evidence" value="ECO:0007669"/>
    <property type="project" value="UniProtKB-KW"/>
</dbReference>
<dbReference type="PROSITE" id="PS50980">
    <property type="entry name" value="COA_CT_NTER"/>
    <property type="match status" value="1"/>
</dbReference>
<evidence type="ECO:0000256" key="1">
    <source>
        <dbReference type="ARBA" id="ARBA00006102"/>
    </source>
</evidence>
<dbReference type="InterPro" id="IPR034733">
    <property type="entry name" value="AcCoA_carboxyl_beta"/>
</dbReference>
<dbReference type="GO" id="GO:0015977">
    <property type="term" value="P:carbon fixation"/>
    <property type="evidence" value="ECO:0007669"/>
    <property type="project" value="UniProtKB-ARBA"/>
</dbReference>
<gene>
    <name evidence="5" type="ORF">SAMN05216323_100251</name>
</gene>
<feature type="domain" description="CoA carboxyltransferase N-terminal" evidence="3">
    <location>
        <begin position="4"/>
        <end position="260"/>
    </location>
</feature>
<protein>
    <recommendedName>
        <fullName evidence="2">Propionyl-CoA carboxylase beta chain</fullName>
    </recommendedName>
</protein>
<dbReference type="InterPro" id="IPR011763">
    <property type="entry name" value="COA_CT_C"/>
</dbReference>
<dbReference type="PROSITE" id="PS50989">
    <property type="entry name" value="COA_CT_CTER"/>
    <property type="match status" value="1"/>
</dbReference>
<organism evidence="5 6">
    <name type="scientific">Williamwhitmania taraxaci</name>
    <dbReference type="NCBI Taxonomy" id="1640674"/>
    <lineage>
        <taxon>Bacteria</taxon>
        <taxon>Pseudomonadati</taxon>
        <taxon>Bacteroidota</taxon>
        <taxon>Bacteroidia</taxon>
        <taxon>Bacteroidales</taxon>
        <taxon>Williamwhitmaniaceae</taxon>
        <taxon>Williamwhitmania</taxon>
    </lineage>
</organism>
<reference evidence="5 6" key="1">
    <citation type="submission" date="2016-09" db="EMBL/GenBank/DDBJ databases">
        <authorList>
            <person name="Capua I."/>
            <person name="De Benedictis P."/>
            <person name="Joannis T."/>
            <person name="Lombin L.H."/>
            <person name="Cattoli G."/>
        </authorList>
    </citation>
    <scope>NUCLEOTIDE SEQUENCE [LARGE SCALE GENOMIC DNA]</scope>
    <source>
        <strain evidence="5 6">A7P-90m</strain>
    </source>
</reference>
<keyword evidence="6" id="KW-1185">Reference proteome</keyword>
<dbReference type="InterPro" id="IPR011762">
    <property type="entry name" value="COA_CT_N"/>
</dbReference>
<evidence type="ECO:0000259" key="3">
    <source>
        <dbReference type="PROSITE" id="PS50980"/>
    </source>
</evidence>
<keyword evidence="5" id="KW-0808">Transferase</keyword>
<dbReference type="GO" id="GO:0003989">
    <property type="term" value="F:acetyl-CoA carboxylase activity"/>
    <property type="evidence" value="ECO:0007669"/>
    <property type="project" value="UniProtKB-ARBA"/>
</dbReference>
<dbReference type="OrthoDB" id="9803706at2"/>
<dbReference type="PANTHER" id="PTHR43842">
    <property type="entry name" value="PROPIONYL-COA CARBOXYLASE BETA CHAIN"/>
    <property type="match status" value="1"/>
</dbReference>
<dbReference type="Pfam" id="PF01039">
    <property type="entry name" value="Carboxyl_trans"/>
    <property type="match status" value="1"/>
</dbReference>
<name>A0A1G6GM91_9BACT</name>
<sequence length="520" mass="57034">MSTNQDKIKELIKLREQAKLGGGEKRIEAQHKKGKFTARERLDMLLDEGSFEEFDMFVSHRCIDFGLEKESYLADGVVTGYGTIDGRLVYVFSQDFTVFGGSLSEMFAAKICKVMDMAMKVGAPLIGINDSGGARIQEGVKSLGGYAEIFQRNIMASGVIPQISAIFGPCAGGAVYSPALTDFIMMTKDTSYMFVTGPKVVKTVTGEDVTQEQLGGASVHATKSGVAHFVAENEEEGILILRKLLSYLPQNNLEEAPIIPCTDPIDRLDDALNEIIPDNTNKPYDVLDVIHSIVDNAEFLQVHRDYAPNIVVGFARFNGVSVGMVANQPKYMAGVLDINSSRKAARFVRFCDAFNIPIVTLVDVPGFLPGTAQEYGGIIIHGAKLLFAYGEATVPKITIILRKAYGGAYDVMSSKHLRGDINYSWPSGEIAVMGPKGAIEVLLSRELSNIDDEKAKVALLIEKEQEYREKFANPFVAAKFGYIDDVIEPRATRFRIIRALQALATKKDVNPPKKHSNLPL</sequence>